<proteinExistence type="predicted"/>
<protein>
    <submittedName>
        <fullName evidence="1">Uncharacterized protein</fullName>
    </submittedName>
</protein>
<evidence type="ECO:0000313" key="1">
    <source>
        <dbReference type="EMBL" id="TGO83074.1"/>
    </source>
</evidence>
<dbReference type="Proteomes" id="UP000297280">
    <property type="component" value="Unassembled WGS sequence"/>
</dbReference>
<keyword evidence="2" id="KW-1185">Reference proteome</keyword>
<accession>A0A4Z1KHQ6</accession>
<dbReference type="AlphaFoldDB" id="A0A4Z1KHQ6"/>
<organism evidence="1 2">
    <name type="scientific">Botrytis porri</name>
    <dbReference type="NCBI Taxonomy" id="87229"/>
    <lineage>
        <taxon>Eukaryota</taxon>
        <taxon>Fungi</taxon>
        <taxon>Dikarya</taxon>
        <taxon>Ascomycota</taxon>
        <taxon>Pezizomycotina</taxon>
        <taxon>Leotiomycetes</taxon>
        <taxon>Helotiales</taxon>
        <taxon>Sclerotiniaceae</taxon>
        <taxon>Botrytis</taxon>
    </lineage>
</organism>
<name>A0A4Z1KHQ6_9HELO</name>
<sequence length="66" mass="7374">MYTDNTNNDEYSDPPASNPMLIGSEAMVQLKANTPALYVEHIKLHGALQNLCTFPPGKIRKLKIRC</sequence>
<gene>
    <name evidence="1" type="ORF">BPOR_0707g00060</name>
</gene>
<evidence type="ECO:0000313" key="2">
    <source>
        <dbReference type="Proteomes" id="UP000297280"/>
    </source>
</evidence>
<comment type="caution">
    <text evidence="1">The sequence shown here is derived from an EMBL/GenBank/DDBJ whole genome shotgun (WGS) entry which is preliminary data.</text>
</comment>
<dbReference type="EMBL" id="PQXO01000706">
    <property type="protein sequence ID" value="TGO83074.1"/>
    <property type="molecule type" value="Genomic_DNA"/>
</dbReference>
<reference evidence="1 2" key="1">
    <citation type="submission" date="2017-12" db="EMBL/GenBank/DDBJ databases">
        <title>Comparative genomics of Botrytis spp.</title>
        <authorList>
            <person name="Valero-Jimenez C.A."/>
            <person name="Tapia P."/>
            <person name="Veloso J."/>
            <person name="Silva-Moreno E."/>
            <person name="Staats M."/>
            <person name="Valdes J.H."/>
            <person name="Van Kan J.A.L."/>
        </authorList>
    </citation>
    <scope>NUCLEOTIDE SEQUENCE [LARGE SCALE GENOMIC DNA]</scope>
    <source>
        <strain evidence="1 2">MUCL3349</strain>
    </source>
</reference>